<keyword evidence="9 13" id="KW-1133">Transmembrane helix</keyword>
<feature type="region of interest" description="Disordered" evidence="14">
    <location>
        <begin position="1"/>
        <end position="27"/>
    </location>
</feature>
<dbReference type="InterPro" id="IPR006135">
    <property type="entry name" value="T3SS_substrate_exporter"/>
</dbReference>
<dbReference type="GO" id="GO:0044780">
    <property type="term" value="P:bacterial-type flagellum assembly"/>
    <property type="evidence" value="ECO:0007669"/>
    <property type="project" value="InterPro"/>
</dbReference>
<evidence type="ECO:0000256" key="2">
    <source>
        <dbReference type="ARBA" id="ARBA00010690"/>
    </source>
</evidence>
<feature type="transmembrane region" description="Helical" evidence="13">
    <location>
        <begin position="35"/>
        <end position="56"/>
    </location>
</feature>
<feature type="transmembrane region" description="Helical" evidence="13">
    <location>
        <begin position="87"/>
        <end position="112"/>
    </location>
</feature>
<dbReference type="AlphaFoldDB" id="A0A7W8DFQ3"/>
<dbReference type="PRINTS" id="PR00950">
    <property type="entry name" value="TYPE3IMSPROT"/>
</dbReference>
<reference evidence="15 16" key="1">
    <citation type="submission" date="2020-08" db="EMBL/GenBank/DDBJ databases">
        <title>Genomic Encyclopedia of Type Strains, Phase IV (KMG-IV): sequencing the most valuable type-strain genomes for metagenomic binning, comparative biology and taxonomic classification.</title>
        <authorList>
            <person name="Goeker M."/>
        </authorList>
    </citation>
    <scope>NUCLEOTIDE SEQUENCE [LARGE SCALE GENOMIC DNA]</scope>
    <source>
        <strain evidence="15 16">DSM 25897</strain>
    </source>
</reference>
<dbReference type="GO" id="GO:0005886">
    <property type="term" value="C:plasma membrane"/>
    <property type="evidence" value="ECO:0007669"/>
    <property type="project" value="UniProtKB-SubCell"/>
</dbReference>
<dbReference type="EMBL" id="JACHHX010000024">
    <property type="protein sequence ID" value="MBB5016606.1"/>
    <property type="molecule type" value="Genomic_DNA"/>
</dbReference>
<evidence type="ECO:0000256" key="9">
    <source>
        <dbReference type="ARBA" id="ARBA00022989"/>
    </source>
</evidence>
<keyword evidence="16" id="KW-1185">Reference proteome</keyword>
<keyword evidence="5 13" id="KW-1003">Cell membrane</keyword>
<evidence type="ECO:0000256" key="3">
    <source>
        <dbReference type="ARBA" id="ARBA00021622"/>
    </source>
</evidence>
<evidence type="ECO:0000256" key="14">
    <source>
        <dbReference type="SAM" id="MobiDB-lite"/>
    </source>
</evidence>
<protein>
    <recommendedName>
        <fullName evidence="3 13">Flagellar biosynthetic protein FlhB</fullName>
    </recommendedName>
</protein>
<evidence type="ECO:0000256" key="8">
    <source>
        <dbReference type="ARBA" id="ARBA00022927"/>
    </source>
</evidence>
<accession>A0A7W8DFQ3</accession>
<dbReference type="NCBIfam" id="TIGR00328">
    <property type="entry name" value="flhB"/>
    <property type="match status" value="1"/>
</dbReference>
<evidence type="ECO:0000256" key="12">
    <source>
        <dbReference type="ARBA" id="ARBA00025078"/>
    </source>
</evidence>
<dbReference type="GO" id="GO:0009306">
    <property type="term" value="P:protein secretion"/>
    <property type="evidence" value="ECO:0007669"/>
    <property type="project" value="InterPro"/>
</dbReference>
<feature type="compositionally biased region" description="Basic and acidic residues" evidence="14">
    <location>
        <begin position="8"/>
        <end position="25"/>
    </location>
</feature>
<proteinExistence type="inferred from homology"/>
<organism evidence="15 16">
    <name type="scientific">Rehaibacterium terrae</name>
    <dbReference type="NCBI Taxonomy" id="1341696"/>
    <lineage>
        <taxon>Bacteria</taxon>
        <taxon>Pseudomonadati</taxon>
        <taxon>Pseudomonadota</taxon>
        <taxon>Gammaproteobacteria</taxon>
        <taxon>Lysobacterales</taxon>
        <taxon>Lysobacteraceae</taxon>
        <taxon>Rehaibacterium</taxon>
    </lineage>
</organism>
<evidence type="ECO:0000256" key="5">
    <source>
        <dbReference type="ARBA" id="ARBA00022475"/>
    </source>
</evidence>
<keyword evidence="7 13" id="KW-1005">Bacterial flagellum biogenesis</keyword>
<keyword evidence="4 13" id="KW-0813">Transport</keyword>
<comment type="similarity">
    <text evidence="2 13">Belongs to the type III secretion exporter family.</text>
</comment>
<feature type="transmembrane region" description="Helical" evidence="13">
    <location>
        <begin position="190"/>
        <end position="213"/>
    </location>
</feature>
<gene>
    <name evidence="13" type="primary">flhB</name>
    <name evidence="15" type="ORF">HNQ58_002528</name>
</gene>
<comment type="caution">
    <text evidence="15">The sequence shown here is derived from an EMBL/GenBank/DDBJ whole genome shotgun (WGS) entry which is preliminary data.</text>
</comment>
<dbReference type="PANTHER" id="PTHR30531">
    <property type="entry name" value="FLAGELLAR BIOSYNTHETIC PROTEIN FLHB"/>
    <property type="match status" value="1"/>
</dbReference>
<evidence type="ECO:0000256" key="11">
    <source>
        <dbReference type="ARBA" id="ARBA00023225"/>
    </source>
</evidence>
<dbReference type="FunFam" id="3.40.1690.10:FF:000001">
    <property type="entry name" value="Flagellar biosynthetic protein FlhB"/>
    <property type="match status" value="1"/>
</dbReference>
<dbReference type="Gene3D" id="3.40.1690.10">
    <property type="entry name" value="secretion proteins EscU"/>
    <property type="match status" value="1"/>
</dbReference>
<keyword evidence="15" id="KW-0282">Flagellum</keyword>
<evidence type="ECO:0000256" key="1">
    <source>
        <dbReference type="ARBA" id="ARBA00004651"/>
    </source>
</evidence>
<dbReference type="SUPFAM" id="SSF160544">
    <property type="entry name" value="EscU C-terminal domain-like"/>
    <property type="match status" value="1"/>
</dbReference>
<dbReference type="Pfam" id="PF01312">
    <property type="entry name" value="Bac_export_2"/>
    <property type="match status" value="1"/>
</dbReference>
<dbReference type="InterPro" id="IPR029025">
    <property type="entry name" value="T3SS_substrate_exporter_C"/>
</dbReference>
<evidence type="ECO:0000256" key="6">
    <source>
        <dbReference type="ARBA" id="ARBA00022692"/>
    </source>
</evidence>
<keyword evidence="8 13" id="KW-0653">Protein transport</keyword>
<dbReference type="RefSeq" id="WP_183949271.1">
    <property type="nucleotide sequence ID" value="NZ_JACHHX010000024.1"/>
</dbReference>
<feature type="transmembrane region" description="Helical" evidence="13">
    <location>
        <begin position="152"/>
        <end position="170"/>
    </location>
</feature>
<evidence type="ECO:0000256" key="7">
    <source>
        <dbReference type="ARBA" id="ARBA00022795"/>
    </source>
</evidence>
<dbReference type="Gene3D" id="6.10.250.2080">
    <property type="match status" value="1"/>
</dbReference>
<evidence type="ECO:0000256" key="10">
    <source>
        <dbReference type="ARBA" id="ARBA00023136"/>
    </source>
</evidence>
<name>A0A7W8DFQ3_9GAMM</name>
<keyword evidence="6 13" id="KW-0812">Transmembrane</keyword>
<evidence type="ECO:0000256" key="4">
    <source>
        <dbReference type="ARBA" id="ARBA00022448"/>
    </source>
</evidence>
<comment type="function">
    <text evidence="12 13">Required for formation of the rod structure in the basal body of the flagellar apparatus. Together with FliI and FliH, may constitute the export apparatus of flagellin.</text>
</comment>
<keyword evidence="10 13" id="KW-0472">Membrane</keyword>
<evidence type="ECO:0000313" key="16">
    <source>
        <dbReference type="Proteomes" id="UP000519004"/>
    </source>
</evidence>
<comment type="subcellular location">
    <subcellularLocation>
        <location evidence="1">Cell membrane</location>
        <topology evidence="1">Multi-pass membrane protein</topology>
    </subcellularLocation>
</comment>
<keyword evidence="15" id="KW-0966">Cell projection</keyword>
<dbReference type="InterPro" id="IPR006136">
    <property type="entry name" value="FlhB"/>
</dbReference>
<dbReference type="PANTHER" id="PTHR30531:SF12">
    <property type="entry name" value="FLAGELLAR BIOSYNTHETIC PROTEIN FLHB"/>
    <property type="match status" value="1"/>
</dbReference>
<sequence length="377" mass="41429">MAQENEDGQEKTEQPTEKKLREAREQGQVARSRELATAAVFGMATLVLVGFGGWMARAAHDWMRHALSIPPGFAETGRGLAPRFGELLLGMLGAVSPLIGVCLLAGFIAPVAMGGIRFSAKAVTPDLKKLDPLKGLKRIYGRDGLVELGKSILRVLLISGLAAAAIVTIAPRFVGLVHRPMGPAAAEGFWLVLMVMLAMGGGLLLLAAIDVPYQRWSHRQKLMMTRQELRDEFKETEGRPEVKARIRRVQQELSQRRMMQAVPTADVILVNPTHYAVALKYEAGRMRAPRVVAKGVDEIARIIRETAERHAVPVVSAPPLARALYRQVKLGQEIPVTLYAAVAQILGYVYQLRAWRRHGGRMPELPEVQLPDDGVEV</sequence>
<dbReference type="Proteomes" id="UP000519004">
    <property type="component" value="Unassembled WGS sequence"/>
</dbReference>
<keyword evidence="15" id="KW-0969">Cilium</keyword>
<evidence type="ECO:0000256" key="13">
    <source>
        <dbReference type="RuleBase" id="RU364091"/>
    </source>
</evidence>
<evidence type="ECO:0000313" key="15">
    <source>
        <dbReference type="EMBL" id="MBB5016606.1"/>
    </source>
</evidence>
<keyword evidence="11 13" id="KW-1006">Bacterial flagellum protein export</keyword>